<dbReference type="InterPro" id="IPR003593">
    <property type="entry name" value="AAA+_ATPase"/>
</dbReference>
<keyword evidence="2" id="KW-0547">Nucleotide-binding</keyword>
<sequence length="369" mass="41263">MAEVILKSIGKSYDNGYEAVKDVNIDIQDKEFVVLVGPSGCGKSTTLRMIAGLEEITSGELYIGDKIVNDVAPKDRDIAMVFQNYALYPHLSVYENMAFALKLRKIPKAEIDKKVKEAAKILDLESVLDRKPKALSGGQRQRVALGRAIVRNPKVFLMDEPLSNLDAKLRTAMRTEITKLHKKLGTTFIYVTHDQVEAMTMADRIVIMKDGVIQQIDTPQKVYDNPANMFVAGFIGAPQMNLIDCNVSEEEGVVYATFNDFKVALDKVKSDALKKNGYMGKEIVLGIRPEDIHIEDIFIDNSQDTIFDATVDISELMGAEIYAYLNVKGKNITARFDSRYNIKCGQKLKVALDKNKVHIFNKETTNAII</sequence>
<dbReference type="SMART" id="SM00382">
    <property type="entry name" value="AAA"/>
    <property type="match status" value="1"/>
</dbReference>
<evidence type="ECO:0000313" key="6">
    <source>
        <dbReference type="Proteomes" id="UP001400965"/>
    </source>
</evidence>
<dbReference type="SUPFAM" id="SSF50331">
    <property type="entry name" value="MOP-like"/>
    <property type="match status" value="1"/>
</dbReference>
<evidence type="ECO:0000256" key="1">
    <source>
        <dbReference type="ARBA" id="ARBA00022448"/>
    </source>
</evidence>
<dbReference type="PROSITE" id="PS50893">
    <property type="entry name" value="ABC_TRANSPORTER_2"/>
    <property type="match status" value="1"/>
</dbReference>
<keyword evidence="1" id="KW-0813">Transport</keyword>
<dbReference type="InterPro" id="IPR012340">
    <property type="entry name" value="NA-bd_OB-fold"/>
</dbReference>
<dbReference type="RefSeq" id="WP_346045857.1">
    <property type="nucleotide sequence ID" value="NZ_BAAACP010000013.1"/>
</dbReference>
<gene>
    <name evidence="5" type="primary">ugpC</name>
    <name evidence="5" type="ORF">GCM10008917_21700</name>
</gene>
<dbReference type="Pfam" id="PF00005">
    <property type="entry name" value="ABC_tran"/>
    <property type="match status" value="1"/>
</dbReference>
<dbReference type="Gene3D" id="2.40.50.100">
    <property type="match status" value="1"/>
</dbReference>
<dbReference type="InterPro" id="IPR027417">
    <property type="entry name" value="P-loop_NTPase"/>
</dbReference>
<keyword evidence="6" id="KW-1185">Reference proteome</keyword>
<dbReference type="SUPFAM" id="SSF52540">
    <property type="entry name" value="P-loop containing nucleoside triphosphate hydrolases"/>
    <property type="match status" value="1"/>
</dbReference>
<reference evidence="5 6" key="1">
    <citation type="journal article" date="2019" name="Int. J. Syst. Evol. Microbiol.">
        <title>The Global Catalogue of Microorganisms (GCM) 10K type strain sequencing project: providing services to taxonomists for standard genome sequencing and annotation.</title>
        <authorList>
            <consortium name="The Broad Institute Genomics Platform"/>
            <consortium name="The Broad Institute Genome Sequencing Center for Infectious Disease"/>
            <person name="Wu L."/>
            <person name="Ma J."/>
        </authorList>
    </citation>
    <scope>NUCLEOTIDE SEQUENCE [LARGE SCALE GENOMIC DNA]</scope>
    <source>
        <strain evidence="5 6">JCM 6486</strain>
    </source>
</reference>
<dbReference type="Pfam" id="PF17912">
    <property type="entry name" value="OB_MalK"/>
    <property type="match status" value="1"/>
</dbReference>
<accession>A0ABN1M7A7</accession>
<dbReference type="InterPro" id="IPR040582">
    <property type="entry name" value="OB_MalK-like"/>
</dbReference>
<dbReference type="InterPro" id="IPR003439">
    <property type="entry name" value="ABC_transporter-like_ATP-bd"/>
</dbReference>
<dbReference type="PANTHER" id="PTHR43875:SF1">
    <property type="entry name" value="OSMOPROTECTIVE COMPOUNDS UPTAKE ATP-BINDING PROTEIN GGTA"/>
    <property type="match status" value="1"/>
</dbReference>
<dbReference type="EMBL" id="BAAACP010000013">
    <property type="protein sequence ID" value="GAA0865210.1"/>
    <property type="molecule type" value="Genomic_DNA"/>
</dbReference>
<dbReference type="Proteomes" id="UP001400965">
    <property type="component" value="Unassembled WGS sequence"/>
</dbReference>
<evidence type="ECO:0000256" key="2">
    <source>
        <dbReference type="ARBA" id="ARBA00022741"/>
    </source>
</evidence>
<name>A0ABN1M7A7_9FIRM</name>
<dbReference type="InterPro" id="IPR017871">
    <property type="entry name" value="ABC_transporter-like_CS"/>
</dbReference>
<protein>
    <submittedName>
        <fullName evidence="5">Sn-glycerol-3-phosphate ABC transporter ATP-binding protein UgpC</fullName>
    </submittedName>
</protein>
<dbReference type="PROSITE" id="PS00211">
    <property type="entry name" value="ABC_TRANSPORTER_1"/>
    <property type="match status" value="1"/>
</dbReference>
<evidence type="ECO:0000259" key="4">
    <source>
        <dbReference type="PROSITE" id="PS50893"/>
    </source>
</evidence>
<evidence type="ECO:0000256" key="3">
    <source>
        <dbReference type="ARBA" id="ARBA00022840"/>
    </source>
</evidence>
<dbReference type="Gene3D" id="3.40.50.300">
    <property type="entry name" value="P-loop containing nucleotide triphosphate hydrolases"/>
    <property type="match status" value="1"/>
</dbReference>
<organism evidence="5 6">
    <name type="scientific">Paraclostridium tenue</name>
    <dbReference type="NCBI Taxonomy" id="1737"/>
    <lineage>
        <taxon>Bacteria</taxon>
        <taxon>Bacillati</taxon>
        <taxon>Bacillota</taxon>
        <taxon>Clostridia</taxon>
        <taxon>Peptostreptococcales</taxon>
        <taxon>Peptostreptococcaceae</taxon>
        <taxon>Paraclostridium</taxon>
    </lineage>
</organism>
<comment type="caution">
    <text evidence="5">The sequence shown here is derived from an EMBL/GenBank/DDBJ whole genome shotgun (WGS) entry which is preliminary data.</text>
</comment>
<dbReference type="InterPro" id="IPR047641">
    <property type="entry name" value="ABC_transpr_MalK/UgpC-like"/>
</dbReference>
<proteinExistence type="predicted"/>
<dbReference type="GO" id="GO:0005524">
    <property type="term" value="F:ATP binding"/>
    <property type="evidence" value="ECO:0007669"/>
    <property type="project" value="UniProtKB-KW"/>
</dbReference>
<keyword evidence="3 5" id="KW-0067">ATP-binding</keyword>
<dbReference type="Gene3D" id="2.40.50.140">
    <property type="entry name" value="Nucleic acid-binding proteins"/>
    <property type="match status" value="1"/>
</dbReference>
<dbReference type="InterPro" id="IPR008995">
    <property type="entry name" value="Mo/tungstate-bd_C_term_dom"/>
</dbReference>
<dbReference type="InterPro" id="IPR015855">
    <property type="entry name" value="ABC_transpr_MalK-like"/>
</dbReference>
<dbReference type="CDD" id="cd03301">
    <property type="entry name" value="ABC_MalK_N"/>
    <property type="match status" value="1"/>
</dbReference>
<evidence type="ECO:0000313" key="5">
    <source>
        <dbReference type="EMBL" id="GAA0865210.1"/>
    </source>
</evidence>
<feature type="domain" description="ABC transporter" evidence="4">
    <location>
        <begin position="4"/>
        <end position="235"/>
    </location>
</feature>
<dbReference type="PANTHER" id="PTHR43875">
    <property type="entry name" value="MALTODEXTRIN IMPORT ATP-BINDING PROTEIN MSMX"/>
    <property type="match status" value="1"/>
</dbReference>
<dbReference type="NCBIfam" id="NF008653">
    <property type="entry name" value="PRK11650.1"/>
    <property type="match status" value="1"/>
</dbReference>